<dbReference type="AlphaFoldDB" id="A0A5A7PPY8"/>
<comment type="caution">
    <text evidence="3">The sequence shown here is derived from an EMBL/GenBank/DDBJ whole genome shotgun (WGS) entry which is preliminary data.</text>
</comment>
<dbReference type="EMBL" id="BKCP01004960">
    <property type="protein sequence ID" value="GER34860.1"/>
    <property type="molecule type" value="Genomic_DNA"/>
</dbReference>
<keyword evidence="2" id="KW-1133">Transmembrane helix</keyword>
<protein>
    <submittedName>
        <fullName evidence="3">CTP synthase</fullName>
    </submittedName>
</protein>
<sequence length="99" mass="11132">MKIISIQTSKNQIFKNLDFNDSEAVKVSAAAEAKRMKNKKNKQRKQKKKKGGLCEKGDEGPESIPNFCHETCSCVPINIICFILFLIILLDQVTLSNDC</sequence>
<reference evidence="4" key="1">
    <citation type="journal article" date="2019" name="Curr. Biol.">
        <title>Genome Sequence of Striga asiatica Provides Insight into the Evolution of Plant Parasitism.</title>
        <authorList>
            <person name="Yoshida S."/>
            <person name="Kim S."/>
            <person name="Wafula E.K."/>
            <person name="Tanskanen J."/>
            <person name="Kim Y.M."/>
            <person name="Honaas L."/>
            <person name="Yang Z."/>
            <person name="Spallek T."/>
            <person name="Conn C.E."/>
            <person name="Ichihashi Y."/>
            <person name="Cheong K."/>
            <person name="Cui S."/>
            <person name="Der J.P."/>
            <person name="Gundlach H."/>
            <person name="Jiao Y."/>
            <person name="Hori C."/>
            <person name="Ishida J.K."/>
            <person name="Kasahara H."/>
            <person name="Kiba T."/>
            <person name="Kim M.S."/>
            <person name="Koo N."/>
            <person name="Laohavisit A."/>
            <person name="Lee Y.H."/>
            <person name="Lumba S."/>
            <person name="McCourt P."/>
            <person name="Mortimer J.C."/>
            <person name="Mutuku J.M."/>
            <person name="Nomura T."/>
            <person name="Sasaki-Sekimoto Y."/>
            <person name="Seto Y."/>
            <person name="Wang Y."/>
            <person name="Wakatake T."/>
            <person name="Sakakibara H."/>
            <person name="Demura T."/>
            <person name="Yamaguchi S."/>
            <person name="Yoneyama K."/>
            <person name="Manabe R.I."/>
            <person name="Nelson D.C."/>
            <person name="Schulman A.H."/>
            <person name="Timko M.P."/>
            <person name="dePamphilis C.W."/>
            <person name="Choi D."/>
            <person name="Shirasu K."/>
        </authorList>
    </citation>
    <scope>NUCLEOTIDE SEQUENCE [LARGE SCALE GENOMIC DNA]</scope>
    <source>
        <strain evidence="4">cv. UVA1</strain>
    </source>
</reference>
<name>A0A5A7PPY8_STRAF</name>
<evidence type="ECO:0000313" key="3">
    <source>
        <dbReference type="EMBL" id="GER34860.1"/>
    </source>
</evidence>
<feature type="region of interest" description="Disordered" evidence="1">
    <location>
        <begin position="34"/>
        <end position="60"/>
    </location>
</feature>
<dbReference type="Proteomes" id="UP000325081">
    <property type="component" value="Unassembled WGS sequence"/>
</dbReference>
<gene>
    <name evidence="3" type="ORF">STAS_11122</name>
</gene>
<evidence type="ECO:0000256" key="1">
    <source>
        <dbReference type="SAM" id="MobiDB-lite"/>
    </source>
</evidence>
<keyword evidence="2" id="KW-0472">Membrane</keyword>
<proteinExistence type="predicted"/>
<accession>A0A5A7PPY8</accession>
<organism evidence="3 4">
    <name type="scientific">Striga asiatica</name>
    <name type="common">Asiatic witchweed</name>
    <name type="synonym">Buchnera asiatica</name>
    <dbReference type="NCBI Taxonomy" id="4170"/>
    <lineage>
        <taxon>Eukaryota</taxon>
        <taxon>Viridiplantae</taxon>
        <taxon>Streptophyta</taxon>
        <taxon>Embryophyta</taxon>
        <taxon>Tracheophyta</taxon>
        <taxon>Spermatophyta</taxon>
        <taxon>Magnoliopsida</taxon>
        <taxon>eudicotyledons</taxon>
        <taxon>Gunneridae</taxon>
        <taxon>Pentapetalae</taxon>
        <taxon>asterids</taxon>
        <taxon>lamiids</taxon>
        <taxon>Lamiales</taxon>
        <taxon>Orobanchaceae</taxon>
        <taxon>Buchnereae</taxon>
        <taxon>Striga</taxon>
    </lineage>
</organism>
<feature type="compositionally biased region" description="Basic residues" evidence="1">
    <location>
        <begin position="36"/>
        <end position="51"/>
    </location>
</feature>
<feature type="transmembrane region" description="Helical" evidence="2">
    <location>
        <begin position="75"/>
        <end position="95"/>
    </location>
</feature>
<evidence type="ECO:0000313" key="4">
    <source>
        <dbReference type="Proteomes" id="UP000325081"/>
    </source>
</evidence>
<evidence type="ECO:0000256" key="2">
    <source>
        <dbReference type="SAM" id="Phobius"/>
    </source>
</evidence>
<keyword evidence="2" id="KW-0812">Transmembrane</keyword>
<keyword evidence="4" id="KW-1185">Reference proteome</keyword>